<accession>A0A0F6W8X5</accession>
<evidence type="ECO:0008006" key="3">
    <source>
        <dbReference type="Google" id="ProtNLM"/>
    </source>
</evidence>
<gene>
    <name evidence="1" type="ORF">DB32_007592</name>
</gene>
<evidence type="ECO:0000313" key="2">
    <source>
        <dbReference type="Proteomes" id="UP000034883"/>
    </source>
</evidence>
<keyword evidence="2" id="KW-1185">Reference proteome</keyword>
<name>A0A0F6W8X5_9BACT</name>
<dbReference type="Proteomes" id="UP000034883">
    <property type="component" value="Chromosome"/>
</dbReference>
<dbReference type="AlphaFoldDB" id="A0A0F6W8X5"/>
<dbReference type="EMBL" id="CP011125">
    <property type="protein sequence ID" value="AKF10443.1"/>
    <property type="molecule type" value="Genomic_DNA"/>
</dbReference>
<protein>
    <recommendedName>
        <fullName evidence="3">DUF1549 domain-containing protein</fullName>
    </recommendedName>
</protein>
<dbReference type="KEGG" id="samy:DB32_007592"/>
<reference evidence="1 2" key="1">
    <citation type="submission" date="2015-03" db="EMBL/GenBank/DDBJ databases">
        <title>Genome assembly of Sandaracinus amylolyticus DSM 53668.</title>
        <authorList>
            <person name="Sharma G."/>
            <person name="Subramanian S."/>
        </authorList>
    </citation>
    <scope>NUCLEOTIDE SEQUENCE [LARGE SCALE GENOMIC DNA]</scope>
    <source>
        <strain evidence="1 2">DSM 53668</strain>
    </source>
</reference>
<dbReference type="STRING" id="927083.DB32_007592"/>
<dbReference type="OrthoDB" id="9864414at2"/>
<evidence type="ECO:0000313" key="1">
    <source>
        <dbReference type="EMBL" id="AKF10443.1"/>
    </source>
</evidence>
<organism evidence="1 2">
    <name type="scientific">Sandaracinus amylolyticus</name>
    <dbReference type="NCBI Taxonomy" id="927083"/>
    <lineage>
        <taxon>Bacteria</taxon>
        <taxon>Pseudomonadati</taxon>
        <taxon>Myxococcota</taxon>
        <taxon>Polyangia</taxon>
        <taxon>Polyangiales</taxon>
        <taxon>Sandaracinaceae</taxon>
        <taxon>Sandaracinus</taxon>
    </lineage>
</organism>
<proteinExistence type="predicted"/>
<sequence length="169" mass="18074">MVPWVALALAGCEGVLGGPEHDPTDPPAFVAPLESVTLLPFDVRLQRVADAVGVSTDDPILADLRAARLELGDHDYGAGVAPDLAWSARRMTSWARALRPVCASEAMRARYPALRDALEELAIAAYGRRATPEDYDAYDAALAEVPLVGDAQYRAMCIALLSSTELVAR</sequence>